<dbReference type="EMBL" id="VRKQ01000008">
    <property type="protein sequence ID" value="TXG38779.1"/>
    <property type="molecule type" value="Genomic_DNA"/>
</dbReference>
<dbReference type="Gene3D" id="2.40.50.100">
    <property type="match status" value="1"/>
</dbReference>
<dbReference type="GO" id="GO:0015562">
    <property type="term" value="F:efflux transmembrane transporter activity"/>
    <property type="evidence" value="ECO:0007669"/>
    <property type="project" value="TreeGrafter"/>
</dbReference>
<dbReference type="Proteomes" id="UP000321080">
    <property type="component" value="Unassembled WGS sequence"/>
</dbReference>
<name>A0A5C7GK32_9FLAO</name>
<dbReference type="GO" id="GO:1990281">
    <property type="term" value="C:efflux pump complex"/>
    <property type="evidence" value="ECO:0007669"/>
    <property type="project" value="TreeGrafter"/>
</dbReference>
<proteinExistence type="predicted"/>
<accession>A0A5C7GK32</accession>
<dbReference type="RefSeq" id="WP_147766267.1">
    <property type="nucleotide sequence ID" value="NZ_CANNCE010000001.1"/>
</dbReference>
<dbReference type="Gene3D" id="1.10.287.470">
    <property type="entry name" value="Helix hairpin bin"/>
    <property type="match status" value="1"/>
</dbReference>
<dbReference type="SUPFAM" id="SSF111369">
    <property type="entry name" value="HlyD-like secretion proteins"/>
    <property type="match status" value="1"/>
</dbReference>
<sequence length="371" mass="41664">MRKFISIALGVLLLALAVFIAKSLIDNKKKPKPTFEKVVKTVFVEEVINGEIPIVITTSGNLTAKNKIELFAEVQGVLKQSTKDFKAGNSYSKGEHIIRINSDEFYANLQSQKSNFYNLITAIMPDIRLDYPNEYIKWQTYLVDFDINKSIPELPKTSSEKEKYFISGRGINTAYYNVKNMEVKLGKYDLRAPFKGVLTEALVTPGTLVRVGQKLGEFIDPSVYEMEVSVNSEFADLLQKGNTVTLHNLEKTKAYKGEVIRINGKVDAISQTIKAYIKVTHKDLKEGMYLEANLTARSESNALEVSRKLLVDNKQLYVVRDSVLDLIDVNPIYFSAEHAVIKGVENGTLILSKPTPGAYSGMQVKIFEDKQ</sequence>
<dbReference type="OrthoDB" id="1114717at2"/>
<organism evidence="1 2">
    <name type="scientific">Seonamhaeicola maritimus</name>
    <dbReference type="NCBI Taxonomy" id="2591822"/>
    <lineage>
        <taxon>Bacteria</taxon>
        <taxon>Pseudomonadati</taxon>
        <taxon>Bacteroidota</taxon>
        <taxon>Flavobacteriia</taxon>
        <taxon>Flavobacteriales</taxon>
        <taxon>Flavobacteriaceae</taxon>
    </lineage>
</organism>
<evidence type="ECO:0000313" key="2">
    <source>
        <dbReference type="Proteomes" id="UP000321080"/>
    </source>
</evidence>
<dbReference type="PANTHER" id="PTHR30469">
    <property type="entry name" value="MULTIDRUG RESISTANCE PROTEIN MDTA"/>
    <property type="match status" value="1"/>
</dbReference>
<protein>
    <submittedName>
        <fullName evidence="1">HlyD family efflux transporter periplasmic adaptor subunit</fullName>
    </submittedName>
</protein>
<dbReference type="AlphaFoldDB" id="A0A5C7GK32"/>
<dbReference type="PANTHER" id="PTHR30469:SF15">
    <property type="entry name" value="HLYD FAMILY OF SECRETION PROTEINS"/>
    <property type="match status" value="1"/>
</dbReference>
<evidence type="ECO:0000313" key="1">
    <source>
        <dbReference type="EMBL" id="TXG38779.1"/>
    </source>
</evidence>
<keyword evidence="2" id="KW-1185">Reference proteome</keyword>
<comment type="caution">
    <text evidence="1">The sequence shown here is derived from an EMBL/GenBank/DDBJ whole genome shotgun (WGS) entry which is preliminary data.</text>
</comment>
<gene>
    <name evidence="1" type="ORF">FUA22_02520</name>
</gene>
<reference evidence="1 2" key="1">
    <citation type="submission" date="2019-08" db="EMBL/GenBank/DDBJ databases">
        <title>Seonamhaeicola sediminis sp. nov., isolated from marine sediment.</title>
        <authorList>
            <person name="Cao W.R."/>
        </authorList>
    </citation>
    <scope>NUCLEOTIDE SEQUENCE [LARGE SCALE GENOMIC DNA]</scope>
    <source>
        <strain evidence="1 2">1505</strain>
    </source>
</reference>
<dbReference type="Gene3D" id="2.40.30.170">
    <property type="match status" value="1"/>
</dbReference>